<name>A0A1H9KHH6_9BACI</name>
<evidence type="ECO:0000256" key="8">
    <source>
        <dbReference type="ARBA" id="ARBA00033067"/>
    </source>
</evidence>
<protein>
    <recommendedName>
        <fullName evidence="4">UDP-glucose 4-epimerase</fullName>
        <ecNumber evidence="3">5.1.3.2</ecNumber>
    </recommendedName>
    <alternativeName>
        <fullName evidence="8">Galactowaldenase</fullName>
    </alternativeName>
    <alternativeName>
        <fullName evidence="7">UDP-galactose 4-epimerase</fullName>
    </alternativeName>
</protein>
<organism evidence="11 12">
    <name type="scientific">Lysinibacillus fusiformis</name>
    <dbReference type="NCBI Taxonomy" id="28031"/>
    <lineage>
        <taxon>Bacteria</taxon>
        <taxon>Bacillati</taxon>
        <taxon>Bacillota</taxon>
        <taxon>Bacilli</taxon>
        <taxon>Bacillales</taxon>
        <taxon>Bacillaceae</taxon>
        <taxon>Lysinibacillus</taxon>
    </lineage>
</organism>
<dbReference type="Gene3D" id="3.40.50.720">
    <property type="entry name" value="NAD(P)-binding Rossmann-like Domain"/>
    <property type="match status" value="1"/>
</dbReference>
<dbReference type="InterPro" id="IPR003869">
    <property type="entry name" value="Polysac_CapD-like"/>
</dbReference>
<dbReference type="Proteomes" id="UP000199410">
    <property type="component" value="Unassembled WGS sequence"/>
</dbReference>
<evidence type="ECO:0000259" key="9">
    <source>
        <dbReference type="Pfam" id="PF02719"/>
    </source>
</evidence>
<dbReference type="SUPFAM" id="SSF51735">
    <property type="entry name" value="NAD(P)-binding Rossmann-fold domains"/>
    <property type="match status" value="1"/>
</dbReference>
<proteinExistence type="inferred from homology"/>
<feature type="domain" description="UDP-glucose 4-epimerase CapD C-terminal" evidence="10">
    <location>
        <begin position="298"/>
        <end position="345"/>
    </location>
</feature>
<dbReference type="InterPro" id="IPR036291">
    <property type="entry name" value="NAD(P)-bd_dom_sf"/>
</dbReference>
<comment type="caution">
    <text evidence="11">The sequence shown here is derived from an EMBL/GenBank/DDBJ whole genome shotgun (WGS) entry which is preliminary data.</text>
</comment>
<evidence type="ECO:0000256" key="3">
    <source>
        <dbReference type="ARBA" id="ARBA00013189"/>
    </source>
</evidence>
<dbReference type="CDD" id="cd05237">
    <property type="entry name" value="UDP_invert_4-6DH_SDR_e"/>
    <property type="match status" value="1"/>
</dbReference>
<reference evidence="11 12" key="1">
    <citation type="submission" date="2016-10" db="EMBL/GenBank/DDBJ databases">
        <authorList>
            <person name="Varghese N."/>
            <person name="Submissions S."/>
        </authorList>
    </citation>
    <scope>NUCLEOTIDE SEQUENCE [LARGE SCALE GENOMIC DNA]</scope>
    <source>
        <strain evidence="11 12">TC-13</strain>
    </source>
</reference>
<dbReference type="Pfam" id="PF02719">
    <property type="entry name" value="Polysacc_synt_2"/>
    <property type="match status" value="1"/>
</dbReference>
<feature type="domain" description="Polysaccharide biosynthesis protein CapD-like" evidence="9">
    <location>
        <begin position="21"/>
        <end position="295"/>
    </location>
</feature>
<dbReference type="Pfam" id="PF08485">
    <property type="entry name" value="Polysacc_syn_2C"/>
    <property type="match status" value="1"/>
</dbReference>
<evidence type="ECO:0000313" key="11">
    <source>
        <dbReference type="EMBL" id="SEQ98581.1"/>
    </source>
</evidence>
<sequence length="356" mass="39620">MNGPKHVGGVTSQTMFKDKTLLITGGTGSFGNAVLNRFLNTDIKEIRIFSRDEKKQDDMRKLYQNSKIKFYIGDVRDLQSLHPAMYNVDYVFHAAALKQVPSCEFFPLEAVKTNILGTDNVLTAAIQAGVKKIICLSTDKAAYPVNAMGISKAMMEKTFIAKSRMVDPKQTLICGTRYGNVMASRGSVIPLFIEQIKAGKPLTITDPTMTRFMMSLEEAVELVLYAFSHAQNGDIMVQKSPAATIENLAQALLEIFQVNNAIHIIGTRHGEKRYEVLCTKEEAAKAIDLGDFYRIPADNRDLNYGKYLDEGSPKITLSDEYNSNNTQMLNVMAIKEKLLTLSLIQEELLLWTGGTP</sequence>
<keyword evidence="5" id="KW-0448">Lipopolysaccharide biosynthesis</keyword>
<dbReference type="PANTHER" id="PTHR43318">
    <property type="entry name" value="UDP-N-ACETYLGLUCOSAMINE 4,6-DEHYDRATASE"/>
    <property type="match status" value="1"/>
</dbReference>
<keyword evidence="6" id="KW-0413">Isomerase</keyword>
<gene>
    <name evidence="11" type="ORF">SAMN02787113_02790</name>
</gene>
<evidence type="ECO:0000256" key="1">
    <source>
        <dbReference type="ARBA" id="ARBA00000083"/>
    </source>
</evidence>
<dbReference type="InterPro" id="IPR051203">
    <property type="entry name" value="Polysaccharide_Synthase-Rel"/>
</dbReference>
<dbReference type="PANTHER" id="PTHR43318:SF2">
    <property type="entry name" value="UDP-N-ACETYLGLUCOSAMINE 4,6-DEHYDRATASE (INVERTING)"/>
    <property type="match status" value="1"/>
</dbReference>
<evidence type="ECO:0000256" key="6">
    <source>
        <dbReference type="ARBA" id="ARBA00023235"/>
    </source>
</evidence>
<evidence type="ECO:0000259" key="10">
    <source>
        <dbReference type="Pfam" id="PF08485"/>
    </source>
</evidence>
<comment type="similarity">
    <text evidence="2">Belongs to the polysaccharide synthase family.</text>
</comment>
<evidence type="ECO:0000256" key="7">
    <source>
        <dbReference type="ARBA" id="ARBA00031367"/>
    </source>
</evidence>
<dbReference type="GO" id="GO:0009103">
    <property type="term" value="P:lipopolysaccharide biosynthetic process"/>
    <property type="evidence" value="ECO:0007669"/>
    <property type="project" value="UniProtKB-KW"/>
</dbReference>
<evidence type="ECO:0000256" key="2">
    <source>
        <dbReference type="ARBA" id="ARBA00007430"/>
    </source>
</evidence>
<evidence type="ECO:0000256" key="4">
    <source>
        <dbReference type="ARBA" id="ARBA00018569"/>
    </source>
</evidence>
<dbReference type="AlphaFoldDB" id="A0A1H9KHH6"/>
<dbReference type="EC" id="5.1.3.2" evidence="3"/>
<comment type="catalytic activity">
    <reaction evidence="1">
        <text>UDP-alpha-D-glucose = UDP-alpha-D-galactose</text>
        <dbReference type="Rhea" id="RHEA:22168"/>
        <dbReference type="ChEBI" id="CHEBI:58885"/>
        <dbReference type="ChEBI" id="CHEBI:66914"/>
        <dbReference type="EC" id="5.1.3.2"/>
    </reaction>
</comment>
<evidence type="ECO:0000313" key="12">
    <source>
        <dbReference type="Proteomes" id="UP000199410"/>
    </source>
</evidence>
<accession>A0A1H9KHH6</accession>
<dbReference type="InterPro" id="IPR013692">
    <property type="entry name" value="CapD_C"/>
</dbReference>
<dbReference type="GO" id="GO:0003978">
    <property type="term" value="F:UDP-glucose 4-epimerase activity"/>
    <property type="evidence" value="ECO:0007669"/>
    <property type="project" value="UniProtKB-EC"/>
</dbReference>
<dbReference type="EMBL" id="FOEL01000009">
    <property type="protein sequence ID" value="SEQ98581.1"/>
    <property type="molecule type" value="Genomic_DNA"/>
</dbReference>
<evidence type="ECO:0000256" key="5">
    <source>
        <dbReference type="ARBA" id="ARBA00022985"/>
    </source>
</evidence>